<dbReference type="STRING" id="1697053.AKN87_08645"/>
<evidence type="ECO:0000256" key="3">
    <source>
        <dbReference type="ARBA" id="ARBA00012141"/>
    </source>
</evidence>
<dbReference type="GO" id="GO:0052913">
    <property type="term" value="F:16S rRNA (guanine(966)-N(2))-methyltransferase activity"/>
    <property type="evidence" value="ECO:0007669"/>
    <property type="project" value="UniProtKB-EC"/>
</dbReference>
<dbReference type="InterPro" id="IPR029063">
    <property type="entry name" value="SAM-dependent_MTases_sf"/>
</dbReference>
<dbReference type="PANTHER" id="PTHR43542:SF1">
    <property type="entry name" value="METHYLTRANSFERASE"/>
    <property type="match status" value="1"/>
</dbReference>
<sequence length="208" mass="23122">MARTIKPAGKVKAKVFVGTGQLRIIGGQWRSRRLTFPEAQGLRPTPDRVRETLYNWLAPYIEGARLLDPFVGSGALFLEGLSRGATSGLAFDLHPPAVTNVQQNLQVLGCTQAAVRLGNALQLLQQSPAQPFDIVLLDPPFHQNLLADACHLLEEQQWLTAAAWVYTESEQAPSQAGLPSHWRLHREKHTGQVYYALWQRQPIDGEQS</sequence>
<name>A0A0K1XEA5_9GAMM</name>
<keyword evidence="8" id="KW-0698">rRNA processing</keyword>
<dbReference type="PROSITE" id="PS00092">
    <property type="entry name" value="N6_MTASE"/>
    <property type="match status" value="1"/>
</dbReference>
<evidence type="ECO:0000256" key="2">
    <source>
        <dbReference type="ARBA" id="ARBA00005269"/>
    </source>
</evidence>
<dbReference type="Gene3D" id="3.40.50.150">
    <property type="entry name" value="Vaccinia Virus protein VP39"/>
    <property type="match status" value="1"/>
</dbReference>
<dbReference type="PIRSF" id="PIRSF004553">
    <property type="entry name" value="CHP00095"/>
    <property type="match status" value="1"/>
</dbReference>
<dbReference type="InterPro" id="IPR004398">
    <property type="entry name" value="RNA_MeTrfase_RsmD"/>
</dbReference>
<dbReference type="AlphaFoldDB" id="A0A0K1XEA5"/>
<evidence type="ECO:0000256" key="8">
    <source>
        <dbReference type="PIRNR" id="PIRNR004553"/>
    </source>
</evidence>
<dbReference type="GO" id="GO:0003676">
    <property type="term" value="F:nucleic acid binding"/>
    <property type="evidence" value="ECO:0007669"/>
    <property type="project" value="InterPro"/>
</dbReference>
<evidence type="ECO:0000256" key="4">
    <source>
        <dbReference type="ARBA" id="ARBA00013682"/>
    </source>
</evidence>
<reference evidence="9 10" key="1">
    <citation type="journal article" date="2015" name="Genome Announc.">
        <title>Genome Sequences of Oblitimonas alkaliphila gen. nov. sp. nov. (Proposed), a Novel Bacterium of the Pseudomonadaceae Family.</title>
        <authorList>
            <person name="Lauer A.C."/>
            <person name="Nicholson A.C."/>
            <person name="Humrighouse B.W."/>
            <person name="Emery B."/>
            <person name="Drobish A."/>
            <person name="Juieng P."/>
            <person name="Loparev V."/>
            <person name="McQuiston J.R."/>
        </authorList>
    </citation>
    <scope>NUCLEOTIDE SEQUENCE [LARGE SCALE GENOMIC DNA]</scope>
    <source>
        <strain evidence="9 10">E5571</strain>
    </source>
</reference>
<comment type="function">
    <text evidence="1 8">Specifically methylates the guanine in position 966 of 16S rRNA in the assembled 30S particle.</text>
</comment>
<evidence type="ECO:0000313" key="10">
    <source>
        <dbReference type="Proteomes" id="UP000063953"/>
    </source>
</evidence>
<gene>
    <name evidence="9" type="primary">rsmD</name>
    <name evidence="9" type="ORF">AKN88_06270</name>
</gene>
<keyword evidence="6 8" id="KW-0808">Transferase</keyword>
<dbReference type="EC" id="2.1.1.171" evidence="3 8"/>
<evidence type="ECO:0000256" key="7">
    <source>
        <dbReference type="ARBA" id="ARBA00048326"/>
    </source>
</evidence>
<evidence type="ECO:0000313" key="9">
    <source>
        <dbReference type="EMBL" id="AKX59574.1"/>
    </source>
</evidence>
<keyword evidence="10" id="KW-1185">Reference proteome</keyword>
<evidence type="ECO:0000256" key="5">
    <source>
        <dbReference type="ARBA" id="ARBA00022603"/>
    </source>
</evidence>
<proteinExistence type="inferred from homology"/>
<keyword evidence="8" id="KW-0949">S-adenosyl-L-methionine</keyword>
<comment type="catalytic activity">
    <reaction evidence="7 8">
        <text>guanosine(966) in 16S rRNA + S-adenosyl-L-methionine = N(2)-methylguanosine(966) in 16S rRNA + S-adenosyl-L-homocysteine + H(+)</text>
        <dbReference type="Rhea" id="RHEA:23548"/>
        <dbReference type="Rhea" id="RHEA-COMP:10211"/>
        <dbReference type="Rhea" id="RHEA-COMP:10212"/>
        <dbReference type="ChEBI" id="CHEBI:15378"/>
        <dbReference type="ChEBI" id="CHEBI:57856"/>
        <dbReference type="ChEBI" id="CHEBI:59789"/>
        <dbReference type="ChEBI" id="CHEBI:74269"/>
        <dbReference type="ChEBI" id="CHEBI:74481"/>
        <dbReference type="EC" id="2.1.1.171"/>
    </reaction>
</comment>
<dbReference type="Pfam" id="PF03602">
    <property type="entry name" value="Cons_hypoth95"/>
    <property type="match status" value="1"/>
</dbReference>
<dbReference type="SUPFAM" id="SSF53335">
    <property type="entry name" value="S-adenosyl-L-methionine-dependent methyltransferases"/>
    <property type="match status" value="1"/>
</dbReference>
<dbReference type="InterPro" id="IPR002052">
    <property type="entry name" value="DNA_methylase_N6_adenine_CS"/>
</dbReference>
<dbReference type="EMBL" id="CP012365">
    <property type="protein sequence ID" value="AKX59574.1"/>
    <property type="molecule type" value="Genomic_DNA"/>
</dbReference>
<organism evidence="9 10">
    <name type="scientific">Thiopseudomonas alkaliphila</name>
    <dbReference type="NCBI Taxonomy" id="1697053"/>
    <lineage>
        <taxon>Bacteria</taxon>
        <taxon>Pseudomonadati</taxon>
        <taxon>Pseudomonadota</taxon>
        <taxon>Gammaproteobacteria</taxon>
        <taxon>Pseudomonadales</taxon>
        <taxon>Pseudomonadaceae</taxon>
        <taxon>Thiopseudomonas</taxon>
    </lineage>
</organism>
<protein>
    <recommendedName>
        <fullName evidence="4 8">Ribosomal RNA small subunit methyltransferase D</fullName>
        <ecNumber evidence="3 8">2.1.1.171</ecNumber>
    </recommendedName>
</protein>
<evidence type="ECO:0000256" key="6">
    <source>
        <dbReference type="ARBA" id="ARBA00022679"/>
    </source>
</evidence>
<evidence type="ECO:0000256" key="1">
    <source>
        <dbReference type="ARBA" id="ARBA00002649"/>
    </source>
</evidence>
<dbReference type="NCBIfam" id="TIGR00095">
    <property type="entry name" value="16S rRNA (guanine(966)-N(2))-methyltransferase RsmD"/>
    <property type="match status" value="1"/>
</dbReference>
<dbReference type="PATRIC" id="fig|1698445.3.peg.1250"/>
<comment type="similarity">
    <text evidence="2 8">Belongs to the methyltransferase superfamily. RsmD family.</text>
</comment>
<dbReference type="CDD" id="cd02440">
    <property type="entry name" value="AdoMet_MTases"/>
    <property type="match status" value="1"/>
</dbReference>
<dbReference type="PANTHER" id="PTHR43542">
    <property type="entry name" value="METHYLTRANSFERASE"/>
    <property type="match status" value="1"/>
</dbReference>
<dbReference type="RefSeq" id="WP_053100741.1">
    <property type="nucleotide sequence ID" value="NZ_CP012364.1"/>
</dbReference>
<keyword evidence="5 8" id="KW-0489">Methyltransferase</keyword>
<accession>A0A0K1XEA5</accession>
<dbReference type="Proteomes" id="UP000063953">
    <property type="component" value="Chromosome"/>
</dbReference>